<protein>
    <submittedName>
        <fullName evidence="1">Uncharacterized protein</fullName>
    </submittedName>
</protein>
<proteinExistence type="predicted"/>
<evidence type="ECO:0000313" key="2">
    <source>
        <dbReference type="Proteomes" id="UP000293547"/>
    </source>
</evidence>
<keyword evidence="2" id="KW-1185">Reference proteome</keyword>
<accession>A0ACB6F400</accession>
<sequence>MKLSDRAAEFSDAGLCLASLVEKSKLTLTTIQAGLLRASFEKNTGKVVEAWHSVGTAIRNGQELGLHLETSTPTLSFGHQDLPDYNLGCRIWLMLHLWDAHMAVILGRPMVTKLDPRDIPLPASWNDSPIEQELPRPRDVILCGFHTAYKYLQDIHGLEKKADSFLVVEELHESILANIANLPAWATPKRSRSNESAWLSTALEIMFTNVHFVLFALHRPFVSLSSSSRSKAYYFATQILESQARLFDRTEPLQHKSFELVFATFDATILIAAMHIRFPDEFADQYPAAKRNLEWALDRLKLLEPTNDLASSALNVVQQLYQNMLASVYPSQSLPSAGQGAKAGISVGSESEMFPSSWDAILQPFDNTISGHAFSEATCDGIIGFSSGDQAQSPGERDHPLLGSLNYQI</sequence>
<comment type="caution">
    <text evidence="1">The sequence shown here is derived from an EMBL/GenBank/DDBJ whole genome shotgun (WGS) entry which is preliminary data.</text>
</comment>
<name>A0ACB6F400_9PLEO</name>
<gene>
    <name evidence="1" type="ORF">AG0111_0g12600</name>
</gene>
<dbReference type="Proteomes" id="UP000293547">
    <property type="component" value="Unassembled WGS sequence"/>
</dbReference>
<reference evidence="1 2" key="1">
    <citation type="journal article" date="2019" name="bioRxiv">
        <title>Genomics, evolutionary history and diagnostics of the Alternaria alternata species group including apple and Asian pear pathotypes.</title>
        <authorList>
            <person name="Armitage A.D."/>
            <person name="Cockerton H.M."/>
            <person name="Sreenivasaprasad S."/>
            <person name="Woodhall J.W."/>
            <person name="Lane C.R."/>
            <person name="Harrison R.J."/>
            <person name="Clarkson J.P."/>
        </authorList>
    </citation>
    <scope>NUCLEOTIDE SEQUENCE [LARGE SCALE GENOMIC DNA]</scope>
    <source>
        <strain evidence="1 2">FERA 650</strain>
    </source>
</reference>
<evidence type="ECO:0000313" key="1">
    <source>
        <dbReference type="EMBL" id="KAB2099144.1"/>
    </source>
</evidence>
<organism evidence="1 2">
    <name type="scientific">Alternaria gaisen</name>
    <dbReference type="NCBI Taxonomy" id="167740"/>
    <lineage>
        <taxon>Eukaryota</taxon>
        <taxon>Fungi</taxon>
        <taxon>Dikarya</taxon>
        <taxon>Ascomycota</taxon>
        <taxon>Pezizomycotina</taxon>
        <taxon>Dothideomycetes</taxon>
        <taxon>Pleosporomycetidae</taxon>
        <taxon>Pleosporales</taxon>
        <taxon>Pleosporineae</taxon>
        <taxon>Pleosporaceae</taxon>
        <taxon>Alternaria</taxon>
        <taxon>Alternaria sect. Alternaria</taxon>
    </lineage>
</organism>
<dbReference type="EMBL" id="PDWZ02000019">
    <property type="protein sequence ID" value="KAB2099144.1"/>
    <property type="molecule type" value="Genomic_DNA"/>
</dbReference>